<evidence type="ECO:0000313" key="4">
    <source>
        <dbReference type="EMBL" id="OYD07701.1"/>
    </source>
</evidence>
<feature type="transmembrane region" description="Helical" evidence="2">
    <location>
        <begin position="171"/>
        <end position="193"/>
    </location>
</feature>
<feature type="transmembrane region" description="Helical" evidence="2">
    <location>
        <begin position="12"/>
        <end position="31"/>
    </location>
</feature>
<proteinExistence type="inferred from homology"/>
<keyword evidence="2" id="KW-0812">Transmembrane</keyword>
<dbReference type="AlphaFoldDB" id="A0A235B648"/>
<comment type="similarity">
    <text evidence="1">Belongs to the DedA family.</text>
</comment>
<comment type="caution">
    <text evidence="4">The sequence shown here is derived from an EMBL/GenBank/DDBJ whole genome shotgun (WGS) entry which is preliminary data.</text>
</comment>
<keyword evidence="2" id="KW-0472">Membrane</keyword>
<dbReference type="Pfam" id="PF09335">
    <property type="entry name" value="VTT_dom"/>
    <property type="match status" value="1"/>
</dbReference>
<feature type="transmembrane region" description="Helical" evidence="2">
    <location>
        <begin position="104"/>
        <end position="126"/>
    </location>
</feature>
<dbReference type="OrthoDB" id="9782291at2"/>
<evidence type="ECO:0000313" key="5">
    <source>
        <dbReference type="Proteomes" id="UP000215459"/>
    </source>
</evidence>
<evidence type="ECO:0000256" key="1">
    <source>
        <dbReference type="ARBA" id="ARBA00010792"/>
    </source>
</evidence>
<keyword evidence="5" id="KW-1185">Reference proteome</keyword>
<feature type="domain" description="VTT" evidence="3">
    <location>
        <begin position="30"/>
        <end position="155"/>
    </location>
</feature>
<dbReference type="InterPro" id="IPR051311">
    <property type="entry name" value="DedA_domain"/>
</dbReference>
<reference evidence="4 5" key="1">
    <citation type="submission" date="2017-07" db="EMBL/GenBank/DDBJ databases">
        <title>The genome sequence of Paludifilum halophilum highlights mechanisms for microbial adaptation to high salt environemnts.</title>
        <authorList>
            <person name="Belbahri L."/>
        </authorList>
    </citation>
    <scope>NUCLEOTIDE SEQUENCE [LARGE SCALE GENOMIC DNA]</scope>
    <source>
        <strain evidence="4 5">DSM 102817</strain>
    </source>
</reference>
<protein>
    <recommendedName>
        <fullName evidence="3">VTT domain-containing protein</fullName>
    </recommendedName>
</protein>
<dbReference type="Proteomes" id="UP000215459">
    <property type="component" value="Unassembled WGS sequence"/>
</dbReference>
<dbReference type="GO" id="GO:0005886">
    <property type="term" value="C:plasma membrane"/>
    <property type="evidence" value="ECO:0007669"/>
    <property type="project" value="TreeGrafter"/>
</dbReference>
<feature type="transmembrane region" description="Helical" evidence="2">
    <location>
        <begin position="138"/>
        <end position="159"/>
    </location>
</feature>
<accession>A0A235B648</accession>
<gene>
    <name evidence="4" type="ORF">CHM34_09500</name>
</gene>
<dbReference type="PANTHER" id="PTHR42709">
    <property type="entry name" value="ALKALINE PHOSPHATASE LIKE PROTEIN"/>
    <property type="match status" value="1"/>
</dbReference>
<sequence length="204" mass="23498">MEQTVLDLLSQYGYLGIFFFLVMGIAGLPLPDEIMMTFIGYLSSVGYLNLSFTFISALAGSAGGISISYFLGCQLGYPFLKRYGNKFFITRRRLRMAQLLFRKYGNWVLFFGYFIPGVRHVTAYMAGISKMGWGRFAVYAYFGAFTWCATFIGLGFLLGSHWEKLFEVLHHYGRIVVLVLLPVIALWITRYFYQLNNRYNSVRK</sequence>
<evidence type="ECO:0000256" key="2">
    <source>
        <dbReference type="SAM" id="Phobius"/>
    </source>
</evidence>
<organism evidence="4 5">
    <name type="scientific">Paludifilum halophilum</name>
    <dbReference type="NCBI Taxonomy" id="1642702"/>
    <lineage>
        <taxon>Bacteria</taxon>
        <taxon>Bacillati</taxon>
        <taxon>Bacillota</taxon>
        <taxon>Bacilli</taxon>
        <taxon>Bacillales</taxon>
        <taxon>Thermoactinomycetaceae</taxon>
        <taxon>Paludifilum</taxon>
    </lineage>
</organism>
<dbReference type="RefSeq" id="WP_094264528.1">
    <property type="nucleotide sequence ID" value="NZ_NOWF01000005.1"/>
</dbReference>
<dbReference type="PANTHER" id="PTHR42709:SF9">
    <property type="entry name" value="ALKALINE PHOSPHATASE LIKE PROTEIN"/>
    <property type="match status" value="1"/>
</dbReference>
<name>A0A235B648_9BACL</name>
<dbReference type="InterPro" id="IPR032816">
    <property type="entry name" value="VTT_dom"/>
</dbReference>
<keyword evidence="2" id="KW-1133">Transmembrane helix</keyword>
<evidence type="ECO:0000259" key="3">
    <source>
        <dbReference type="Pfam" id="PF09335"/>
    </source>
</evidence>
<dbReference type="EMBL" id="NOWF01000005">
    <property type="protein sequence ID" value="OYD07701.1"/>
    <property type="molecule type" value="Genomic_DNA"/>
</dbReference>